<sequence length="610" mass="68891">MPSNAIVLEDVKKLLSLGLSKQQLIQELADIGVPSPEAERLYLEATGQAPFTPIPSPVRNSSFTIAPPNVAPVQSAPKPTPVVIAAPQPSDSLEKLWEKGIIATVDAKLSQMEALKREVDSVIDSKIAQKTSMQEKKIEILFESQRDLTLAKVDAEMGAKVKQIDDALSQKIEEIKRLNLATQEDLQRIKGQRFIMTDLMSDLTTKTAGLDQFRRTLSDDVARKLDQMQTQVNELLQSSESRLSQAEMKATQTLQLEEKIAAGLAQQVEQQANQILESRVKDLRAQLQDEMSELRKLEMQLSPEQVQQRIAEMNKSIDEQIARVQSQFSSKEMEARIAKVMEQKQRTILQYLDAEVEKMKADMESKAKSVQEIVSELNSARASLEEFAQQQRKTIDEYNRESGQSLETRIAQINQVVESKIEGYIDSKEREIMAEVNQQLPQIQAMKSELLERQQNLARLVADAEGVKEGLDALVQKKLQFIDSTIDNKMAALINAKEKELNARVKEGMDDLSRMRSEMTQKSIEVQALKDNMDIFKDQFLSTLKQANIERQDETKVFRQRMTEFDAKADAKINLVDSRLAKLDEIIQQLAQTIQQMQSSAKPPLPASKK</sequence>
<evidence type="ECO:0000313" key="2">
    <source>
        <dbReference type="EMBL" id="QQR92538.1"/>
    </source>
</evidence>
<proteinExistence type="predicted"/>
<gene>
    <name evidence="2" type="ORF">IPJ89_05330</name>
</gene>
<protein>
    <submittedName>
        <fullName evidence="2">Uncharacterized protein</fullName>
    </submittedName>
</protein>
<organism evidence="2">
    <name type="scientific">Candidatus Iainarchaeum sp</name>
    <dbReference type="NCBI Taxonomy" id="3101447"/>
    <lineage>
        <taxon>Archaea</taxon>
        <taxon>Candidatus Iainarchaeota</taxon>
        <taxon>Candidatus Iainarchaeia</taxon>
        <taxon>Candidatus Iainarchaeales</taxon>
        <taxon>Candidatus Iainarchaeaceae</taxon>
        <taxon>Candidatus Iainarchaeum</taxon>
    </lineage>
</organism>
<evidence type="ECO:0000256" key="1">
    <source>
        <dbReference type="SAM" id="Coils"/>
    </source>
</evidence>
<feature type="coiled-coil region" evidence="1">
    <location>
        <begin position="370"/>
        <end position="401"/>
    </location>
</feature>
<accession>A0A7T9DJL1</accession>
<feature type="coiled-coil region" evidence="1">
    <location>
        <begin position="266"/>
        <end position="300"/>
    </location>
</feature>
<name>A0A7T9DJL1_9ARCH</name>
<dbReference type="Proteomes" id="UP000596004">
    <property type="component" value="Chromosome"/>
</dbReference>
<dbReference type="EMBL" id="CP064981">
    <property type="protein sequence ID" value="QQR92538.1"/>
    <property type="molecule type" value="Genomic_DNA"/>
</dbReference>
<dbReference type="AlphaFoldDB" id="A0A7T9DJL1"/>
<dbReference type="PANTHER" id="PTHR18937">
    <property type="entry name" value="STRUCTURAL MAINTENANCE OF CHROMOSOMES SMC FAMILY MEMBER"/>
    <property type="match status" value="1"/>
</dbReference>
<keyword evidence="1" id="KW-0175">Coiled coil</keyword>
<reference evidence="2" key="1">
    <citation type="submission" date="2020-11" db="EMBL/GenBank/DDBJ databases">
        <title>Connecting structure to function with the recovery of over 1000 high-quality activated sludge metagenome-assembled genomes encoding full-length rRNA genes using long-read sequencing.</title>
        <authorList>
            <person name="Singleton C.M."/>
            <person name="Petriglieri F."/>
            <person name="Kristensen J.M."/>
            <person name="Kirkegaard R.H."/>
            <person name="Michaelsen T.Y."/>
            <person name="Andersen M.H."/>
            <person name="Karst S.M."/>
            <person name="Dueholm M.S."/>
            <person name="Nielsen P.H."/>
            <person name="Albertsen M."/>
        </authorList>
    </citation>
    <scope>NUCLEOTIDE SEQUENCE</scope>
    <source>
        <strain evidence="2">Fred_18-Q3-R57-64_BAT3C.431</strain>
    </source>
</reference>